<evidence type="ECO:0000313" key="2">
    <source>
        <dbReference type="EMBL" id="TGE03316.1"/>
    </source>
</evidence>
<protein>
    <recommendedName>
        <fullName evidence="4">Preprotein translocase subunit SecB</fullName>
    </recommendedName>
</protein>
<dbReference type="OrthoDB" id="1349564at2"/>
<feature type="region of interest" description="Disordered" evidence="1">
    <location>
        <begin position="157"/>
        <end position="181"/>
    </location>
</feature>
<dbReference type="Proteomes" id="UP000298337">
    <property type="component" value="Unassembled WGS sequence"/>
</dbReference>
<comment type="caution">
    <text evidence="2">The sequence shown here is derived from an EMBL/GenBank/DDBJ whole genome shotgun (WGS) entry which is preliminary data.</text>
</comment>
<proteinExistence type="predicted"/>
<organism evidence="2 3">
    <name type="scientific">Hymenobacter fodinae</name>
    <dbReference type="NCBI Taxonomy" id="2510796"/>
    <lineage>
        <taxon>Bacteria</taxon>
        <taxon>Pseudomonadati</taxon>
        <taxon>Bacteroidota</taxon>
        <taxon>Cytophagia</taxon>
        <taxon>Cytophagales</taxon>
        <taxon>Hymenobacteraceae</taxon>
        <taxon>Hymenobacter</taxon>
    </lineage>
</organism>
<name>A0A4Z0NYS2_9BACT</name>
<gene>
    <name evidence="2" type="ORF">EU556_25710</name>
</gene>
<dbReference type="EMBL" id="SRLA01000009">
    <property type="protein sequence ID" value="TGE03316.1"/>
    <property type="molecule type" value="Genomic_DNA"/>
</dbReference>
<evidence type="ECO:0000313" key="3">
    <source>
        <dbReference type="Proteomes" id="UP000298337"/>
    </source>
</evidence>
<dbReference type="AlphaFoldDB" id="A0A4Z0NYS2"/>
<accession>A0A4Z0NYS2</accession>
<feature type="compositionally biased region" description="Basic and acidic residues" evidence="1">
    <location>
        <begin position="157"/>
        <end position="169"/>
    </location>
</feature>
<keyword evidence="3" id="KW-1185">Reference proteome</keyword>
<sequence>MSITFEPHLVPAPVFQLQPLTSYVNDFWQYLDCDKQPALKDMRFLADAVVIPDEQNRNVLTLALSIEGFQVKEEGATNRFMALGCVTHFIMVDNDNTRLEFPRLLDIALPPFNMALGIVVGLARGHLLPRFQGSRWPNFILPIISVQQLSKAMKQRDKLRADGALEETRTTSQGENSPPSE</sequence>
<reference evidence="2 3" key="1">
    <citation type="submission" date="2019-04" db="EMBL/GenBank/DDBJ databases">
        <authorList>
            <person name="Feng G."/>
            <person name="Zhang J."/>
            <person name="Zhu H."/>
        </authorList>
    </citation>
    <scope>NUCLEOTIDE SEQUENCE [LARGE SCALE GENOMIC DNA]</scope>
    <source>
        <strain evidence="2 3">92R-1</strain>
    </source>
</reference>
<feature type="compositionally biased region" description="Polar residues" evidence="1">
    <location>
        <begin position="170"/>
        <end position="181"/>
    </location>
</feature>
<dbReference type="RefSeq" id="WP_135437081.1">
    <property type="nucleotide sequence ID" value="NZ_SRLA01000009.1"/>
</dbReference>
<evidence type="ECO:0008006" key="4">
    <source>
        <dbReference type="Google" id="ProtNLM"/>
    </source>
</evidence>
<evidence type="ECO:0000256" key="1">
    <source>
        <dbReference type="SAM" id="MobiDB-lite"/>
    </source>
</evidence>